<dbReference type="GO" id="GO:0004016">
    <property type="term" value="F:adenylate cyclase activity"/>
    <property type="evidence" value="ECO:0007669"/>
    <property type="project" value="UniProtKB-ARBA"/>
</dbReference>
<reference evidence="3 4" key="1">
    <citation type="submission" date="2014-11" db="EMBL/GenBank/DDBJ databases">
        <title>Complete Genome Sequence of Pseudoalteromonas sp. Strain OCN003 Isolated from Kaneohe Bay, Oahu, Hawaii.</title>
        <authorList>
            <person name="Beurmann S."/>
            <person name="Videau P."/>
            <person name="Ushijima B."/>
            <person name="Smith A.M."/>
            <person name="Aeby G.S."/>
            <person name="Callahan S.M."/>
            <person name="Belcaid M."/>
        </authorList>
    </citation>
    <scope>NUCLEOTIDE SEQUENCE [LARGE SCALE GENOMIC DNA]</scope>
    <source>
        <strain evidence="3 4">OCN003</strain>
    </source>
</reference>
<keyword evidence="4" id="KW-1185">Reference proteome</keyword>
<accession>A0A0A7EM20</accession>
<sequence length="719" mass="81041">MKTLIIRSFISLTVLCAIALSELGYIRNPLLEKLENVLYDIRLTTTMINTKSDNIVIIDIDEKSLVNHGQWPWRRDVIANLVNILFDHYEIKSLGFDMVFAEPQDNSALAVIDQISRISPNLELTELRTQYQFDNQFAESLFVRNVILGYVFKQSNSQNRDQRVGMLPQAIASTDVLGEAALHINHATSFTGNTAALQSAADFGGFFDYFRNQSTLRQVPLLQAFEGKLYPSLALQLAAVSIDANYHFNLNEHGNLLESIQINDHIIPISPNASMYVPFRGPMGSFNYLSATDIMSQKLEKSRLKDKIAIVGTSAAGLLDLRSTPVGKSYAGVEVHANTVSGILEQRVKAKPDYTLAIELLLMLTFALLMTFIFPVLTPKLGFLFLLCVTCMALVINLYCWQTLNLILNLAPLLILIALTAFFHINYNFFIEQKNKRALSKVFSQYIPSQVVEEFDLDEAKMSLTGDSREMTVFFADVRNFTSISESMSPTQLTQLMNAFLTPITREIHNTKGTIDKYMGDAVMAFWGAPIKDQNHANHAVASAKSIFDKLPELNEQLKRNNWPLIRIGIGLASGEMNVGNMGSEFRVAYSVLGDTVNLGSRLEGLTKVYGVPILVNENTKILANEHKFMRIDRVRVKGKQQPITLYTPILFDETYCQQFENALELYWQKEFSLAKQHFDKMNQASLHTLTSLFSKRCEQFLAQPPATNWDGVFQHSTK</sequence>
<dbReference type="InterPro" id="IPR050697">
    <property type="entry name" value="Adenylyl/Guanylyl_Cyclase_3/4"/>
</dbReference>
<feature type="transmembrane region" description="Helical" evidence="1">
    <location>
        <begin position="354"/>
        <end position="374"/>
    </location>
</feature>
<dbReference type="GO" id="GO:0035556">
    <property type="term" value="P:intracellular signal transduction"/>
    <property type="evidence" value="ECO:0007669"/>
    <property type="project" value="InterPro"/>
</dbReference>
<dbReference type="Proteomes" id="UP000030341">
    <property type="component" value="Chromosome 2"/>
</dbReference>
<dbReference type="InterPro" id="IPR007890">
    <property type="entry name" value="CHASE2"/>
</dbReference>
<dbReference type="SMART" id="SM01080">
    <property type="entry name" value="CHASE2"/>
    <property type="match status" value="1"/>
</dbReference>
<proteinExistence type="predicted"/>
<dbReference type="PANTHER" id="PTHR43081:SF1">
    <property type="entry name" value="ADENYLATE CYCLASE, TERMINAL-DIFFERENTIATION SPECIFIC"/>
    <property type="match status" value="1"/>
</dbReference>
<evidence type="ECO:0000313" key="3">
    <source>
        <dbReference type="EMBL" id="AIY67674.1"/>
    </source>
</evidence>
<protein>
    <recommendedName>
        <fullName evidence="2">Guanylate cyclase domain-containing protein</fullName>
    </recommendedName>
</protein>
<dbReference type="SMART" id="SM00044">
    <property type="entry name" value="CYCc"/>
    <property type="match status" value="1"/>
</dbReference>
<gene>
    <name evidence="3" type="ORF">OM33_17720</name>
</gene>
<dbReference type="PANTHER" id="PTHR43081">
    <property type="entry name" value="ADENYLATE CYCLASE, TERMINAL-DIFFERENTIATION SPECIFIC-RELATED"/>
    <property type="match status" value="1"/>
</dbReference>
<keyword evidence="1" id="KW-1133">Transmembrane helix</keyword>
<dbReference type="eggNOG" id="COG4252">
    <property type="taxonomic scope" value="Bacteria"/>
</dbReference>
<organism evidence="3 4">
    <name type="scientific">Pseudoalteromonas piratica</name>
    <dbReference type="NCBI Taxonomy" id="1348114"/>
    <lineage>
        <taxon>Bacteria</taxon>
        <taxon>Pseudomonadati</taxon>
        <taxon>Pseudomonadota</taxon>
        <taxon>Gammaproteobacteria</taxon>
        <taxon>Alteromonadales</taxon>
        <taxon>Pseudoalteromonadaceae</taxon>
        <taxon>Pseudoalteromonas</taxon>
    </lineage>
</organism>
<dbReference type="KEGG" id="pseo:OM33_17720"/>
<dbReference type="Pfam" id="PF00211">
    <property type="entry name" value="Guanylate_cyc"/>
    <property type="match status" value="1"/>
</dbReference>
<feature type="transmembrane region" description="Helical" evidence="1">
    <location>
        <begin position="410"/>
        <end position="431"/>
    </location>
</feature>
<dbReference type="Gene3D" id="3.30.70.1230">
    <property type="entry name" value="Nucleotide cyclase"/>
    <property type="match status" value="1"/>
</dbReference>
<dbReference type="SUPFAM" id="SSF55073">
    <property type="entry name" value="Nucleotide cyclase"/>
    <property type="match status" value="1"/>
</dbReference>
<dbReference type="PROSITE" id="PS50125">
    <property type="entry name" value="GUANYLATE_CYCLASE_2"/>
    <property type="match status" value="1"/>
</dbReference>
<dbReference type="InterPro" id="IPR029787">
    <property type="entry name" value="Nucleotide_cyclase"/>
</dbReference>
<name>A0A0A7EM20_9GAMM</name>
<evidence type="ECO:0000259" key="2">
    <source>
        <dbReference type="PROSITE" id="PS50125"/>
    </source>
</evidence>
<dbReference type="eggNOG" id="COG2114">
    <property type="taxonomic scope" value="Bacteria"/>
</dbReference>
<feature type="domain" description="Guanylate cyclase" evidence="2">
    <location>
        <begin position="472"/>
        <end position="604"/>
    </location>
</feature>
<evidence type="ECO:0000313" key="4">
    <source>
        <dbReference type="Proteomes" id="UP000030341"/>
    </source>
</evidence>
<feature type="transmembrane region" description="Helical" evidence="1">
    <location>
        <begin position="381"/>
        <end position="404"/>
    </location>
</feature>
<dbReference type="EMBL" id="CP009889">
    <property type="protein sequence ID" value="AIY67674.1"/>
    <property type="molecule type" value="Genomic_DNA"/>
</dbReference>
<dbReference type="CDD" id="cd07302">
    <property type="entry name" value="CHD"/>
    <property type="match status" value="1"/>
</dbReference>
<dbReference type="InterPro" id="IPR001054">
    <property type="entry name" value="A/G_cyclase"/>
</dbReference>
<evidence type="ECO:0000256" key="1">
    <source>
        <dbReference type="SAM" id="Phobius"/>
    </source>
</evidence>
<keyword evidence="1" id="KW-0472">Membrane</keyword>
<keyword evidence="1" id="KW-0812">Transmembrane</keyword>
<dbReference type="HOGENOM" id="CLU_000445_85_1_6"/>
<dbReference type="AlphaFoldDB" id="A0A0A7EM20"/>
<dbReference type="Pfam" id="PF05226">
    <property type="entry name" value="CHASE2"/>
    <property type="match status" value="1"/>
</dbReference>
<dbReference type="STRING" id="1348114.OM33_17720"/>
<dbReference type="GO" id="GO:0006171">
    <property type="term" value="P:cAMP biosynthetic process"/>
    <property type="evidence" value="ECO:0007669"/>
    <property type="project" value="TreeGrafter"/>
</dbReference>